<dbReference type="OrthoDB" id="3217196at2759"/>
<accession>A0A4Y7SQ88</accession>
<dbReference type="EMBL" id="QPFP01000078">
    <property type="protein sequence ID" value="TEB23399.1"/>
    <property type="molecule type" value="Genomic_DNA"/>
</dbReference>
<evidence type="ECO:0000313" key="2">
    <source>
        <dbReference type="Proteomes" id="UP000298030"/>
    </source>
</evidence>
<feature type="non-terminal residue" evidence="1">
    <location>
        <position position="1"/>
    </location>
</feature>
<reference evidence="1 2" key="1">
    <citation type="journal article" date="2019" name="Nat. Ecol. Evol.">
        <title>Megaphylogeny resolves global patterns of mushroom evolution.</title>
        <authorList>
            <person name="Varga T."/>
            <person name="Krizsan K."/>
            <person name="Foldi C."/>
            <person name="Dima B."/>
            <person name="Sanchez-Garcia M."/>
            <person name="Sanchez-Ramirez S."/>
            <person name="Szollosi G.J."/>
            <person name="Szarkandi J.G."/>
            <person name="Papp V."/>
            <person name="Albert L."/>
            <person name="Andreopoulos W."/>
            <person name="Angelini C."/>
            <person name="Antonin V."/>
            <person name="Barry K.W."/>
            <person name="Bougher N.L."/>
            <person name="Buchanan P."/>
            <person name="Buyck B."/>
            <person name="Bense V."/>
            <person name="Catcheside P."/>
            <person name="Chovatia M."/>
            <person name="Cooper J."/>
            <person name="Damon W."/>
            <person name="Desjardin D."/>
            <person name="Finy P."/>
            <person name="Geml J."/>
            <person name="Haridas S."/>
            <person name="Hughes K."/>
            <person name="Justo A."/>
            <person name="Karasinski D."/>
            <person name="Kautmanova I."/>
            <person name="Kiss B."/>
            <person name="Kocsube S."/>
            <person name="Kotiranta H."/>
            <person name="LaButti K.M."/>
            <person name="Lechner B.E."/>
            <person name="Liimatainen K."/>
            <person name="Lipzen A."/>
            <person name="Lukacs Z."/>
            <person name="Mihaltcheva S."/>
            <person name="Morgado L.N."/>
            <person name="Niskanen T."/>
            <person name="Noordeloos M.E."/>
            <person name="Ohm R.A."/>
            <person name="Ortiz-Santana B."/>
            <person name="Ovrebo C."/>
            <person name="Racz N."/>
            <person name="Riley R."/>
            <person name="Savchenko A."/>
            <person name="Shiryaev A."/>
            <person name="Soop K."/>
            <person name="Spirin V."/>
            <person name="Szebenyi C."/>
            <person name="Tomsovsky M."/>
            <person name="Tulloss R.E."/>
            <person name="Uehling J."/>
            <person name="Grigoriev I.V."/>
            <person name="Vagvolgyi C."/>
            <person name="Papp T."/>
            <person name="Martin F.M."/>
            <person name="Miettinen O."/>
            <person name="Hibbett D.S."/>
            <person name="Nagy L.G."/>
        </authorList>
    </citation>
    <scope>NUCLEOTIDE SEQUENCE [LARGE SCALE GENOMIC DNA]</scope>
    <source>
        <strain evidence="1 2">FP101781</strain>
    </source>
</reference>
<dbReference type="STRING" id="71717.A0A4Y7SQ88"/>
<dbReference type="Proteomes" id="UP000298030">
    <property type="component" value="Unassembled WGS sequence"/>
</dbReference>
<sequence length="147" mass="16878">INEINRSILLNRVALALQPPGHPKRQYSLNNLAASLQQRYRKSELAGDLEECILLDSEALTLRPQGHPDRHYSCYNLANSLHHRFLKGGLVRYLNEAIALGREAIPLRPRGIRYFEAVDNQRIYLYDRFKIKGAVEDLQEAITLAEE</sequence>
<proteinExistence type="predicted"/>
<evidence type="ECO:0008006" key="3">
    <source>
        <dbReference type="Google" id="ProtNLM"/>
    </source>
</evidence>
<feature type="non-terminal residue" evidence="1">
    <location>
        <position position="147"/>
    </location>
</feature>
<keyword evidence="2" id="KW-1185">Reference proteome</keyword>
<dbReference type="AlphaFoldDB" id="A0A4Y7SQ88"/>
<dbReference type="InterPro" id="IPR011990">
    <property type="entry name" value="TPR-like_helical_dom_sf"/>
</dbReference>
<organism evidence="1 2">
    <name type="scientific">Coprinellus micaceus</name>
    <name type="common">Glistening ink-cap mushroom</name>
    <name type="synonym">Coprinus micaceus</name>
    <dbReference type="NCBI Taxonomy" id="71717"/>
    <lineage>
        <taxon>Eukaryota</taxon>
        <taxon>Fungi</taxon>
        <taxon>Dikarya</taxon>
        <taxon>Basidiomycota</taxon>
        <taxon>Agaricomycotina</taxon>
        <taxon>Agaricomycetes</taxon>
        <taxon>Agaricomycetidae</taxon>
        <taxon>Agaricales</taxon>
        <taxon>Agaricineae</taxon>
        <taxon>Psathyrellaceae</taxon>
        <taxon>Coprinellus</taxon>
    </lineage>
</organism>
<evidence type="ECO:0000313" key="1">
    <source>
        <dbReference type="EMBL" id="TEB23399.1"/>
    </source>
</evidence>
<dbReference type="Gene3D" id="1.25.40.10">
    <property type="entry name" value="Tetratricopeptide repeat domain"/>
    <property type="match status" value="1"/>
</dbReference>
<gene>
    <name evidence="1" type="ORF">FA13DRAFT_1597493</name>
</gene>
<name>A0A4Y7SQ88_COPMI</name>
<comment type="caution">
    <text evidence="1">The sequence shown here is derived from an EMBL/GenBank/DDBJ whole genome shotgun (WGS) entry which is preliminary data.</text>
</comment>
<protein>
    <recommendedName>
        <fullName evidence="3">TPR-like protein</fullName>
    </recommendedName>
</protein>